<feature type="binding site" evidence="1">
    <location>
        <position position="126"/>
    </location>
    <ligand>
        <name>L-histidine</name>
        <dbReference type="ChEBI" id="CHEBI:57595"/>
    </ligand>
</feature>
<comment type="caution">
    <text evidence="3">The sequence shown here is derived from an EMBL/GenBank/DDBJ whole genome shotgun (WGS) entry which is preliminary data.</text>
</comment>
<feature type="binding site" evidence="1">
    <location>
        <position position="130"/>
    </location>
    <ligand>
        <name>L-histidine</name>
        <dbReference type="ChEBI" id="CHEBI:57595"/>
    </ligand>
</feature>
<dbReference type="NCBIfam" id="NF008952">
    <property type="entry name" value="PRK12295.1-5"/>
    <property type="match status" value="1"/>
</dbReference>
<evidence type="ECO:0000256" key="1">
    <source>
        <dbReference type="PIRSR" id="PIRSR001549-1"/>
    </source>
</evidence>
<feature type="binding site" evidence="1">
    <location>
        <begin position="85"/>
        <end position="87"/>
    </location>
    <ligand>
        <name>L-histidine</name>
        <dbReference type="ChEBI" id="CHEBI:57595"/>
    </ligand>
</feature>
<gene>
    <name evidence="3" type="ORF">GSH16_07515</name>
</gene>
<dbReference type="PANTHER" id="PTHR11476">
    <property type="entry name" value="HISTIDYL-TRNA SYNTHETASE"/>
    <property type="match status" value="1"/>
</dbReference>
<sequence>MAAGSEPVQTGRAYLDDGRLGESLGALRAEVGRCLMHFVQAGAEQVEPAALLPADILIDLYGEDLRARAYTTQDPVLGEFMLRPDFTVPVVQLHTELGMEPARYAYAGSVWRRRQPGTSSPTEYLQAGFELFDGSDPAAADAEVFATIAGALGDLPVQPVTGDMGLVRAAIDALDTSERRKKALRRHLWRPERFRRLIERFSRPGGAAADHGALLDDAAKRGAAAVIADAGAGIGLRTAEDIAARLDALAEDRATPPLAAADLDLIGAVLDLRGSMADAVRGMAAIAAERSALQPAADMLAARAEALAAQKLDPAALAFEAGFGRTTLEYYDGFVFGFSAPDAPDLPQIAQGGRYDALTRVLGQGAGIPAVGGIIRPEALLALQRRLG</sequence>
<dbReference type="Gene3D" id="3.30.930.10">
    <property type="entry name" value="Bira Bifunctional Protein, Domain 2"/>
    <property type="match status" value="1"/>
</dbReference>
<accession>A0A6B0TVN9</accession>
<dbReference type="InterPro" id="IPR045864">
    <property type="entry name" value="aa-tRNA-synth_II/BPL/LPL"/>
</dbReference>
<dbReference type="Proteomes" id="UP000436016">
    <property type="component" value="Unassembled WGS sequence"/>
</dbReference>
<feature type="binding site" evidence="1">
    <location>
        <position position="112"/>
    </location>
    <ligand>
        <name>L-histidine</name>
        <dbReference type="ChEBI" id="CHEBI:57595"/>
    </ligand>
</feature>
<feature type="domain" description="Class II Histidinyl-tRNA synthetase (HisRS)-like catalytic core" evidence="2">
    <location>
        <begin position="246"/>
        <end position="379"/>
    </location>
</feature>
<dbReference type="GO" id="GO:0016757">
    <property type="term" value="F:glycosyltransferase activity"/>
    <property type="evidence" value="ECO:0007669"/>
    <property type="project" value="UniProtKB-KW"/>
</dbReference>
<keyword evidence="4" id="KW-1185">Reference proteome</keyword>
<dbReference type="RefSeq" id="WP_160853637.1">
    <property type="nucleotide sequence ID" value="NZ_WUWG01000003.1"/>
</dbReference>
<keyword evidence="3" id="KW-0328">Glycosyltransferase</keyword>
<dbReference type="InterPro" id="IPR004516">
    <property type="entry name" value="HisRS/HisZ"/>
</dbReference>
<reference evidence="3 4" key="1">
    <citation type="submission" date="2019-12" db="EMBL/GenBank/DDBJ databases">
        <title>Strain KN286 was isolated from seawater, which was collected from Caroline Seamount in the tropical western Pacific.</title>
        <authorList>
            <person name="Wang Q."/>
        </authorList>
    </citation>
    <scope>NUCLEOTIDE SEQUENCE [LARGE SCALE GENOMIC DNA]</scope>
    <source>
        <strain evidence="3 4">KN286</strain>
    </source>
</reference>
<organism evidence="3 4">
    <name type="scientific">Oceanomicrobium pacificus</name>
    <dbReference type="NCBI Taxonomy" id="2692916"/>
    <lineage>
        <taxon>Bacteria</taxon>
        <taxon>Pseudomonadati</taxon>
        <taxon>Pseudomonadota</taxon>
        <taxon>Alphaproteobacteria</taxon>
        <taxon>Rhodobacterales</taxon>
        <taxon>Paracoccaceae</taxon>
        <taxon>Oceanomicrobium</taxon>
    </lineage>
</organism>
<name>A0A6B0TVN9_9RHOB</name>
<protein>
    <submittedName>
        <fullName evidence="3">ATP phosphoribosyltransferase regulatory subunit</fullName>
    </submittedName>
</protein>
<proteinExistence type="predicted"/>
<feature type="binding site" evidence="1">
    <location>
        <begin position="330"/>
        <end position="331"/>
    </location>
    <ligand>
        <name>L-histidine</name>
        <dbReference type="ChEBI" id="CHEBI:57595"/>
    </ligand>
</feature>
<evidence type="ECO:0000259" key="2">
    <source>
        <dbReference type="Pfam" id="PF13393"/>
    </source>
</evidence>
<evidence type="ECO:0000313" key="4">
    <source>
        <dbReference type="Proteomes" id="UP000436016"/>
    </source>
</evidence>
<evidence type="ECO:0000313" key="3">
    <source>
        <dbReference type="EMBL" id="MXU65292.1"/>
    </source>
</evidence>
<dbReference type="GO" id="GO:0005737">
    <property type="term" value="C:cytoplasm"/>
    <property type="evidence" value="ECO:0007669"/>
    <property type="project" value="InterPro"/>
</dbReference>
<feature type="domain" description="Class II Histidinyl-tRNA synthetase (HisRS)-like catalytic core" evidence="2">
    <location>
        <begin position="34"/>
        <end position="193"/>
    </location>
</feature>
<dbReference type="Pfam" id="PF13393">
    <property type="entry name" value="tRNA-synt_His"/>
    <property type="match status" value="2"/>
</dbReference>
<feature type="binding site" evidence="1">
    <location>
        <position position="325"/>
    </location>
    <ligand>
        <name>L-histidine</name>
        <dbReference type="ChEBI" id="CHEBI:57595"/>
    </ligand>
</feature>
<dbReference type="PANTHER" id="PTHR11476:SF7">
    <property type="entry name" value="HISTIDINE--TRNA LIGASE"/>
    <property type="match status" value="1"/>
</dbReference>
<dbReference type="SUPFAM" id="SSF55681">
    <property type="entry name" value="Class II aaRS and biotin synthetases"/>
    <property type="match status" value="1"/>
</dbReference>
<dbReference type="InterPro" id="IPR041715">
    <property type="entry name" value="HisRS-like_core"/>
</dbReference>
<dbReference type="AlphaFoldDB" id="A0A6B0TVN9"/>
<dbReference type="PIRSF" id="PIRSF001549">
    <property type="entry name" value="His-tRNA_synth"/>
    <property type="match status" value="1"/>
</dbReference>
<keyword evidence="3" id="KW-0808">Transferase</keyword>
<dbReference type="EMBL" id="WUWG01000003">
    <property type="protein sequence ID" value="MXU65292.1"/>
    <property type="molecule type" value="Genomic_DNA"/>
</dbReference>